<evidence type="ECO:0000313" key="6">
    <source>
        <dbReference type="EMBL" id="TPP64375.1"/>
    </source>
</evidence>
<dbReference type="PANTHER" id="PTHR44998">
    <property type="match status" value="1"/>
</dbReference>
<evidence type="ECO:0000256" key="4">
    <source>
        <dbReference type="ARBA" id="ARBA00022803"/>
    </source>
</evidence>
<dbReference type="InterPro" id="IPR029489">
    <property type="entry name" value="OGT/SEC/SPY_C"/>
</dbReference>
<sequence length="111" mass="12046">MRMWVEILKAVPNSVFVVASIPAAGEAGSLAAATEMGLQHVHRRIHFQQRCTEGMSTSDADRSQTFACDTPLCNGHTTEWMFCGLAVPVVTLPLVTLASRVRLVNLYTGLS</sequence>
<dbReference type="Gene3D" id="3.40.50.2000">
    <property type="entry name" value="Glycogen Phosphorylase B"/>
    <property type="match status" value="1"/>
</dbReference>
<accession>A0A504YUU1</accession>
<evidence type="ECO:0000313" key="7">
    <source>
        <dbReference type="Proteomes" id="UP000316759"/>
    </source>
</evidence>
<dbReference type="PANTHER" id="PTHR44998:SF1">
    <property type="entry name" value="UDP-N-ACETYLGLUCOSAMINE--PEPTIDE N-ACETYLGLUCOSAMINYLTRANSFERASE 110 KDA SUBUNIT"/>
    <property type="match status" value="1"/>
</dbReference>
<gene>
    <name evidence="6" type="ORF">FGIG_11759</name>
</gene>
<dbReference type="AlphaFoldDB" id="A0A504YUU1"/>
<comment type="pathway">
    <text evidence="1">Protein modification; protein glycosylation.</text>
</comment>
<name>A0A504YUU1_FASGI</name>
<protein>
    <submittedName>
        <fullName evidence="6">O glycosyltransferase</fullName>
    </submittedName>
</protein>
<dbReference type="GO" id="GO:0016757">
    <property type="term" value="F:glycosyltransferase activity"/>
    <property type="evidence" value="ECO:0007669"/>
    <property type="project" value="TreeGrafter"/>
</dbReference>
<organism evidence="6 7">
    <name type="scientific">Fasciola gigantica</name>
    <name type="common">Giant liver fluke</name>
    <dbReference type="NCBI Taxonomy" id="46835"/>
    <lineage>
        <taxon>Eukaryota</taxon>
        <taxon>Metazoa</taxon>
        <taxon>Spiralia</taxon>
        <taxon>Lophotrochozoa</taxon>
        <taxon>Platyhelminthes</taxon>
        <taxon>Trematoda</taxon>
        <taxon>Digenea</taxon>
        <taxon>Plagiorchiida</taxon>
        <taxon>Echinostomata</taxon>
        <taxon>Echinostomatoidea</taxon>
        <taxon>Fasciolidae</taxon>
        <taxon>Fasciola</taxon>
    </lineage>
</organism>
<reference evidence="6 7" key="1">
    <citation type="submission" date="2019-04" db="EMBL/GenBank/DDBJ databases">
        <title>Annotation for the trematode Fasciola gigantica.</title>
        <authorList>
            <person name="Choi Y.-J."/>
        </authorList>
    </citation>
    <scope>NUCLEOTIDE SEQUENCE [LARGE SCALE GENOMIC DNA]</scope>
    <source>
        <strain evidence="6">Uganda_cow_1</strain>
    </source>
</reference>
<keyword evidence="3" id="KW-0677">Repeat</keyword>
<dbReference type="STRING" id="46835.A0A504YUU1"/>
<dbReference type="EMBL" id="SUNJ01004497">
    <property type="protein sequence ID" value="TPP64375.1"/>
    <property type="molecule type" value="Genomic_DNA"/>
</dbReference>
<keyword evidence="7" id="KW-1185">Reference proteome</keyword>
<feature type="domain" description="O-GlcNAc transferase C-terminal" evidence="5">
    <location>
        <begin position="1"/>
        <end position="107"/>
    </location>
</feature>
<evidence type="ECO:0000256" key="1">
    <source>
        <dbReference type="ARBA" id="ARBA00004922"/>
    </source>
</evidence>
<dbReference type="Pfam" id="PF13844">
    <property type="entry name" value="Glyco_transf_41"/>
    <property type="match status" value="1"/>
</dbReference>
<dbReference type="OrthoDB" id="9991317at2759"/>
<keyword evidence="4" id="KW-0802">TPR repeat</keyword>
<evidence type="ECO:0000256" key="2">
    <source>
        <dbReference type="ARBA" id="ARBA00022679"/>
    </source>
</evidence>
<proteinExistence type="predicted"/>
<dbReference type="GO" id="GO:0006493">
    <property type="term" value="P:protein O-linked glycosylation"/>
    <property type="evidence" value="ECO:0007669"/>
    <property type="project" value="TreeGrafter"/>
</dbReference>
<comment type="caution">
    <text evidence="6">The sequence shown here is derived from an EMBL/GenBank/DDBJ whole genome shotgun (WGS) entry which is preliminary data.</text>
</comment>
<dbReference type="Proteomes" id="UP000316759">
    <property type="component" value="Unassembled WGS sequence"/>
</dbReference>
<evidence type="ECO:0000256" key="3">
    <source>
        <dbReference type="ARBA" id="ARBA00022737"/>
    </source>
</evidence>
<keyword evidence="2 6" id="KW-0808">Transferase</keyword>
<evidence type="ECO:0000259" key="5">
    <source>
        <dbReference type="Pfam" id="PF13844"/>
    </source>
</evidence>